<dbReference type="RefSeq" id="XP_001008236.1">
    <property type="nucleotide sequence ID" value="XM_001008236.1"/>
</dbReference>
<evidence type="ECO:0000313" key="1">
    <source>
        <dbReference type="EMBL" id="EAR87991.1"/>
    </source>
</evidence>
<dbReference type="KEGG" id="tet:TTHERM_00011570"/>
<proteinExistence type="predicted"/>
<dbReference type="InParanoid" id="Q22RY1"/>
<dbReference type="SUPFAM" id="SSF48452">
    <property type="entry name" value="TPR-like"/>
    <property type="match status" value="2"/>
</dbReference>
<organism evidence="1 2">
    <name type="scientific">Tetrahymena thermophila (strain SB210)</name>
    <dbReference type="NCBI Taxonomy" id="312017"/>
    <lineage>
        <taxon>Eukaryota</taxon>
        <taxon>Sar</taxon>
        <taxon>Alveolata</taxon>
        <taxon>Ciliophora</taxon>
        <taxon>Intramacronucleata</taxon>
        <taxon>Oligohymenophorea</taxon>
        <taxon>Hymenostomatida</taxon>
        <taxon>Tetrahymenina</taxon>
        <taxon>Tetrahymenidae</taxon>
        <taxon>Tetrahymena</taxon>
    </lineage>
</organism>
<accession>Q22RY1</accession>
<gene>
    <name evidence="1" type="ORF">TTHERM_00011570</name>
</gene>
<evidence type="ECO:0000313" key="2">
    <source>
        <dbReference type="Proteomes" id="UP000009168"/>
    </source>
</evidence>
<keyword evidence="2" id="KW-1185">Reference proteome</keyword>
<dbReference type="GeneID" id="7846042"/>
<dbReference type="InterPro" id="IPR011990">
    <property type="entry name" value="TPR-like_helical_dom_sf"/>
</dbReference>
<name>Q22RY1_TETTS</name>
<dbReference type="OrthoDB" id="2335338at2759"/>
<dbReference type="Gene3D" id="1.25.40.10">
    <property type="entry name" value="Tetratricopeptide repeat domain"/>
    <property type="match status" value="2"/>
</dbReference>
<dbReference type="EMBL" id="GG662845">
    <property type="protein sequence ID" value="EAR87991.1"/>
    <property type="molecule type" value="Genomic_DNA"/>
</dbReference>
<dbReference type="Proteomes" id="UP000009168">
    <property type="component" value="Unassembled WGS sequence"/>
</dbReference>
<sequence length="390" mass="47217">MKIKDKQVLVFYAEKQVILYNESIDEVKKRIESELKENENDIKLLSIYAQILHQYDNDYILALKYIKKILQLNKKDVDARLELIIIMLQYFVGNTDDCQNILNECLKIDDNYWRTHFIQIKYYDFLLKSNSFMMKEIKLLLNRFPNNPWITVYYWQIAGDEDELSLQDVNMELIENSEYLDFEMLRRIAYYFQRVDKNNLAEQLQKQSLKLNPKSFVNLNNYAQLLRDSFNNNKDCIYYCQKSLEYNPRYVMAMLNLAFTYQFLEKYEISNKLIKNLIEIQNTKSIFFEGLIQNYINLEQTDKAMLYCQKANKKFPNNYEINVMYSYELIQHQIYTEGIETDFEYVEIVLFNNLDLFINQPNYDSDYYYIINHMNYIYGDNDADYNIIEI</sequence>
<protein>
    <submittedName>
        <fullName evidence="1">Tetratricopeptide repeat protein</fullName>
    </submittedName>
</protein>
<dbReference type="AlphaFoldDB" id="Q22RY1"/>
<reference evidence="2" key="1">
    <citation type="journal article" date="2006" name="PLoS Biol.">
        <title>Macronuclear genome sequence of the ciliate Tetrahymena thermophila, a model eukaryote.</title>
        <authorList>
            <person name="Eisen J.A."/>
            <person name="Coyne R.S."/>
            <person name="Wu M."/>
            <person name="Wu D."/>
            <person name="Thiagarajan M."/>
            <person name="Wortman J.R."/>
            <person name="Badger J.H."/>
            <person name="Ren Q."/>
            <person name="Amedeo P."/>
            <person name="Jones K.M."/>
            <person name="Tallon L.J."/>
            <person name="Delcher A.L."/>
            <person name="Salzberg S.L."/>
            <person name="Silva J.C."/>
            <person name="Haas B.J."/>
            <person name="Majoros W.H."/>
            <person name="Farzad M."/>
            <person name="Carlton J.M."/>
            <person name="Smith R.K. Jr."/>
            <person name="Garg J."/>
            <person name="Pearlman R.E."/>
            <person name="Karrer K.M."/>
            <person name="Sun L."/>
            <person name="Manning G."/>
            <person name="Elde N.C."/>
            <person name="Turkewitz A.P."/>
            <person name="Asai D.J."/>
            <person name="Wilkes D.E."/>
            <person name="Wang Y."/>
            <person name="Cai H."/>
            <person name="Collins K."/>
            <person name="Stewart B.A."/>
            <person name="Lee S.R."/>
            <person name="Wilamowska K."/>
            <person name="Weinberg Z."/>
            <person name="Ruzzo W.L."/>
            <person name="Wloga D."/>
            <person name="Gaertig J."/>
            <person name="Frankel J."/>
            <person name="Tsao C.-C."/>
            <person name="Gorovsky M.A."/>
            <person name="Keeling P.J."/>
            <person name="Waller R.F."/>
            <person name="Patron N.J."/>
            <person name="Cherry J.M."/>
            <person name="Stover N.A."/>
            <person name="Krieger C.J."/>
            <person name="del Toro C."/>
            <person name="Ryder H.F."/>
            <person name="Williamson S.C."/>
            <person name="Barbeau R.A."/>
            <person name="Hamilton E.P."/>
            <person name="Orias E."/>
        </authorList>
    </citation>
    <scope>NUCLEOTIDE SEQUENCE [LARGE SCALE GENOMIC DNA]</scope>
    <source>
        <strain evidence="2">SB210</strain>
    </source>
</reference>
<dbReference type="HOGENOM" id="CLU_059672_0_0_1"/>